<evidence type="ECO:0000313" key="5">
    <source>
        <dbReference type="EMBL" id="MBS2546812.1"/>
    </source>
</evidence>
<dbReference type="InterPro" id="IPR036388">
    <property type="entry name" value="WH-like_DNA-bd_sf"/>
</dbReference>
<dbReference type="InterPro" id="IPR036390">
    <property type="entry name" value="WH_DNA-bd_sf"/>
</dbReference>
<organism evidence="5 6">
    <name type="scientific">Catenulispora pinistramenti</name>
    <dbReference type="NCBI Taxonomy" id="2705254"/>
    <lineage>
        <taxon>Bacteria</taxon>
        <taxon>Bacillati</taxon>
        <taxon>Actinomycetota</taxon>
        <taxon>Actinomycetes</taxon>
        <taxon>Catenulisporales</taxon>
        <taxon>Catenulisporaceae</taxon>
        <taxon>Catenulispora</taxon>
    </lineage>
</organism>
<keyword evidence="2" id="KW-0238">DNA-binding</keyword>
<dbReference type="PANTHER" id="PTHR33154:SF33">
    <property type="entry name" value="TRANSCRIPTIONAL REPRESSOR SDPR"/>
    <property type="match status" value="1"/>
</dbReference>
<dbReference type="PANTHER" id="PTHR33154">
    <property type="entry name" value="TRANSCRIPTIONAL REGULATOR, ARSR FAMILY"/>
    <property type="match status" value="1"/>
</dbReference>
<dbReference type="CDD" id="cd00090">
    <property type="entry name" value="HTH_ARSR"/>
    <property type="match status" value="1"/>
</dbReference>
<protein>
    <submittedName>
        <fullName evidence="5">Winged helix-turn-helix transcriptional regulator</fullName>
    </submittedName>
</protein>
<comment type="caution">
    <text evidence="5">The sequence shown here is derived from an EMBL/GenBank/DDBJ whole genome shotgun (WGS) entry which is preliminary data.</text>
</comment>
<dbReference type="InterPro" id="IPR051081">
    <property type="entry name" value="HTH_MetalResp_TranReg"/>
</dbReference>
<evidence type="ECO:0000313" key="6">
    <source>
        <dbReference type="Proteomes" id="UP000730482"/>
    </source>
</evidence>
<dbReference type="PRINTS" id="PR00778">
    <property type="entry name" value="HTHARSR"/>
</dbReference>
<evidence type="ECO:0000256" key="2">
    <source>
        <dbReference type="ARBA" id="ARBA00023125"/>
    </source>
</evidence>
<dbReference type="InterPro" id="IPR011991">
    <property type="entry name" value="ArsR-like_HTH"/>
</dbReference>
<dbReference type="EMBL" id="JAAFYZ010000018">
    <property type="protein sequence ID" value="MBS2546812.1"/>
    <property type="molecule type" value="Genomic_DNA"/>
</dbReference>
<keyword evidence="1" id="KW-0805">Transcription regulation</keyword>
<evidence type="ECO:0000259" key="4">
    <source>
        <dbReference type="PROSITE" id="PS50987"/>
    </source>
</evidence>
<dbReference type="Pfam" id="PF19361">
    <property type="entry name" value="DUF5937"/>
    <property type="match status" value="1"/>
</dbReference>
<dbReference type="Gene3D" id="1.10.10.10">
    <property type="entry name" value="Winged helix-like DNA-binding domain superfamily/Winged helix DNA-binding domain"/>
    <property type="match status" value="1"/>
</dbReference>
<evidence type="ECO:0000256" key="1">
    <source>
        <dbReference type="ARBA" id="ARBA00023015"/>
    </source>
</evidence>
<dbReference type="PROSITE" id="PS50987">
    <property type="entry name" value="HTH_ARSR_2"/>
    <property type="match status" value="1"/>
</dbReference>
<reference evidence="5 6" key="1">
    <citation type="submission" date="2020-02" db="EMBL/GenBank/DDBJ databases">
        <title>Acidophilic actinobacteria isolated from forest soil.</title>
        <authorList>
            <person name="Golinska P."/>
        </authorList>
    </citation>
    <scope>NUCLEOTIDE SEQUENCE [LARGE SCALE GENOMIC DNA]</scope>
    <source>
        <strain evidence="5 6">NL8</strain>
    </source>
</reference>
<dbReference type="RefSeq" id="WP_212008455.1">
    <property type="nucleotide sequence ID" value="NZ_JAAFYZ010000018.1"/>
</dbReference>
<gene>
    <name evidence="5" type="ORF">KGQ19_08015</name>
</gene>
<dbReference type="Proteomes" id="UP000730482">
    <property type="component" value="Unassembled WGS sequence"/>
</dbReference>
<dbReference type="InterPro" id="IPR001845">
    <property type="entry name" value="HTH_ArsR_DNA-bd_dom"/>
</dbReference>
<dbReference type="SMART" id="SM00418">
    <property type="entry name" value="HTH_ARSR"/>
    <property type="match status" value="1"/>
</dbReference>
<proteinExistence type="predicted"/>
<keyword evidence="6" id="KW-1185">Reference proteome</keyword>
<dbReference type="InterPro" id="IPR045981">
    <property type="entry name" value="DUF5937"/>
</dbReference>
<accession>A0ABS5KL91</accession>
<name>A0ABS5KL91_9ACTN</name>
<evidence type="ECO:0000256" key="3">
    <source>
        <dbReference type="ARBA" id="ARBA00023163"/>
    </source>
</evidence>
<dbReference type="NCBIfam" id="NF033788">
    <property type="entry name" value="HTH_metalloreg"/>
    <property type="match status" value="1"/>
</dbReference>
<keyword evidence="3" id="KW-0804">Transcription</keyword>
<sequence>MSVSIDVTNVSADQYLFAPSPLAELGSALHLLVEPAHHQAQNSWVTAATAGIAPDLMDRIVVADYLWRTSRSDMLLPAEPQATLAAELDILDALEDETWVRNALMTSSCGVVPIRDDLDSPLVDDTARKVARDRAAARGPRALDFVDHILTRPAAARSWVRRLLEDCDTGFFADAWARVVARLAADARHKRDLLARHGLEAMLAAVSPALTLTASGDRIVVDKLQDRTASASGRGLTFLPSAFSHPHLLVVHTAGCRPVLNYPILAGLDEAAVSVTGIQDRLHALDHPLRLRLIRSILRTPQTTAQLAETWKVSAPEVSRHLAVLKNAGILTTRRQGRYVLYEVDIARSARLGIDLIEALLR</sequence>
<feature type="domain" description="HTH arsR-type" evidence="4">
    <location>
        <begin position="268"/>
        <end position="362"/>
    </location>
</feature>
<dbReference type="Pfam" id="PF01022">
    <property type="entry name" value="HTH_5"/>
    <property type="match status" value="1"/>
</dbReference>
<dbReference type="SUPFAM" id="SSF46785">
    <property type="entry name" value="Winged helix' DNA-binding domain"/>
    <property type="match status" value="1"/>
</dbReference>